<name>A0A379FGL8_PROMI</name>
<protein>
    <submittedName>
        <fullName evidence="2">Uncharacterized protein</fullName>
    </submittedName>
</protein>
<accession>A0A379FGL8</accession>
<evidence type="ECO:0000313" key="2">
    <source>
        <dbReference type="EMBL" id="SUC19244.1"/>
    </source>
</evidence>
<keyword evidence="1" id="KW-0812">Transmembrane</keyword>
<dbReference type="PANTHER" id="PTHR35804">
    <property type="entry name" value="LYSINE EXPORTER LYSO"/>
    <property type="match status" value="1"/>
</dbReference>
<organism evidence="2 3">
    <name type="scientific">Proteus mirabilis</name>
    <dbReference type="NCBI Taxonomy" id="584"/>
    <lineage>
        <taxon>Bacteria</taxon>
        <taxon>Pseudomonadati</taxon>
        <taxon>Pseudomonadota</taxon>
        <taxon>Gammaproteobacteria</taxon>
        <taxon>Enterobacterales</taxon>
        <taxon>Morganellaceae</taxon>
        <taxon>Proteus</taxon>
    </lineage>
</organism>
<reference evidence="2 3" key="1">
    <citation type="submission" date="2018-06" db="EMBL/GenBank/DDBJ databases">
        <authorList>
            <consortium name="Pathogen Informatics"/>
            <person name="Doyle S."/>
        </authorList>
    </citation>
    <scope>NUCLEOTIDE SEQUENCE [LARGE SCALE GENOMIC DNA]</scope>
    <source>
        <strain evidence="2 3">NCTC11938</strain>
    </source>
</reference>
<sequence>MLSGLLIILLPLFIGYLIKLNNRPLLQLANRLLSAMVYVILFLMGVSLAMLDNIGENLFSILAYASVFFICTFGANLLFLWLLDKKDPWHVPAHKQAKPPSRIKMVLESLQLCGVVVVGFFVRFNRMVNFWLCISSQPRRTYLFIMACWSTIT</sequence>
<dbReference type="GO" id="GO:0005886">
    <property type="term" value="C:plasma membrane"/>
    <property type="evidence" value="ECO:0007669"/>
    <property type="project" value="TreeGrafter"/>
</dbReference>
<keyword evidence="1" id="KW-0472">Membrane</keyword>
<evidence type="ECO:0000256" key="1">
    <source>
        <dbReference type="SAM" id="Phobius"/>
    </source>
</evidence>
<gene>
    <name evidence="2" type="ORF">NCTC11938_01167</name>
</gene>
<feature type="transmembrane region" description="Helical" evidence="1">
    <location>
        <begin position="58"/>
        <end position="83"/>
    </location>
</feature>
<evidence type="ECO:0000313" key="3">
    <source>
        <dbReference type="Proteomes" id="UP000254191"/>
    </source>
</evidence>
<feature type="transmembrane region" description="Helical" evidence="1">
    <location>
        <begin position="31"/>
        <end position="51"/>
    </location>
</feature>
<dbReference type="EMBL" id="UGTS01000004">
    <property type="protein sequence ID" value="SUC19244.1"/>
    <property type="molecule type" value="Genomic_DNA"/>
</dbReference>
<dbReference type="AlphaFoldDB" id="A0A379FGL8"/>
<dbReference type="InterPro" id="IPR005642">
    <property type="entry name" value="LysO"/>
</dbReference>
<keyword evidence="1" id="KW-1133">Transmembrane helix</keyword>
<dbReference type="Proteomes" id="UP000254191">
    <property type="component" value="Unassembled WGS sequence"/>
</dbReference>
<dbReference type="PANTHER" id="PTHR35804:SF1">
    <property type="entry name" value="LYSINE EXPORTER LYSO"/>
    <property type="match status" value="1"/>
</dbReference>
<dbReference type="GO" id="GO:0015661">
    <property type="term" value="F:L-lysine efflux transmembrane transporter activity"/>
    <property type="evidence" value="ECO:0007669"/>
    <property type="project" value="InterPro"/>
</dbReference>
<feature type="transmembrane region" description="Helical" evidence="1">
    <location>
        <begin position="103"/>
        <end position="122"/>
    </location>
</feature>
<proteinExistence type="predicted"/>